<organism evidence="2 3">
    <name type="scientific">Candidatus Kaiserbacteria bacterium RIFCSPHIGHO2_02_FULL_49_11</name>
    <dbReference type="NCBI Taxonomy" id="1798489"/>
    <lineage>
        <taxon>Bacteria</taxon>
        <taxon>Candidatus Kaiseribacteriota</taxon>
    </lineage>
</organism>
<dbReference type="Gene3D" id="3.30.70.270">
    <property type="match status" value="1"/>
</dbReference>
<dbReference type="Proteomes" id="UP000177659">
    <property type="component" value="Unassembled WGS sequence"/>
</dbReference>
<name>A0A1F6D170_9BACT</name>
<dbReference type="CDD" id="cd01651">
    <property type="entry name" value="RT_G2_intron"/>
    <property type="match status" value="1"/>
</dbReference>
<dbReference type="PROSITE" id="PS50878">
    <property type="entry name" value="RT_POL"/>
    <property type="match status" value="1"/>
</dbReference>
<proteinExistence type="predicted"/>
<dbReference type="EMBL" id="MFLC01000012">
    <property type="protein sequence ID" value="OGG55176.1"/>
    <property type="molecule type" value="Genomic_DNA"/>
</dbReference>
<sequence length="360" mass="42684">MRGGGAFWKRRIQFAHTYEDIISVENLLSAWCEFLKGKRHKRDVQEFQLRLMDNILALHRDLRNKTYCHGGYKHFKIADPKPRDIHKASVRDRLLHHALYRQLYPFFGRTFIADSYSCRLRKGTHRAMNRFRACAYRESRNHTRTVWVLKCDIRKFFASIDHRVLGDILRRYIPDPNILWLLEQVISSFPPKPPHNIPTFSRMLECPKGLPLGNLTSQLLVNIYMNEFDQFVKHRLKAKYYIRYADDFVILSEDKNRLEELLRYIVIILRDRLKLELHPDKVSITTLASGVDFLGWVHFPNHRVLRTTTKRRVLKRVRHNPKEESIQSYLGLLSHGNAQKLSAALCELEERRGIEYTGSY</sequence>
<gene>
    <name evidence="2" type="ORF">A3D62_02605</name>
</gene>
<accession>A0A1F6D170</accession>
<dbReference type="SUPFAM" id="SSF56672">
    <property type="entry name" value="DNA/RNA polymerases"/>
    <property type="match status" value="1"/>
</dbReference>
<dbReference type="PANTHER" id="PTHR34047:SF8">
    <property type="entry name" value="PROTEIN YKFC"/>
    <property type="match status" value="1"/>
</dbReference>
<feature type="domain" description="Reverse transcriptase" evidence="1">
    <location>
        <begin position="1"/>
        <end position="298"/>
    </location>
</feature>
<dbReference type="PANTHER" id="PTHR34047">
    <property type="entry name" value="NUCLEAR INTRON MATURASE 1, MITOCHONDRIAL-RELATED"/>
    <property type="match status" value="1"/>
</dbReference>
<reference evidence="2 3" key="1">
    <citation type="journal article" date="2016" name="Nat. Commun.">
        <title>Thousands of microbial genomes shed light on interconnected biogeochemical processes in an aquifer system.</title>
        <authorList>
            <person name="Anantharaman K."/>
            <person name="Brown C.T."/>
            <person name="Hug L.A."/>
            <person name="Sharon I."/>
            <person name="Castelle C.J."/>
            <person name="Probst A.J."/>
            <person name="Thomas B.C."/>
            <person name="Singh A."/>
            <person name="Wilkins M.J."/>
            <person name="Karaoz U."/>
            <person name="Brodie E.L."/>
            <person name="Williams K.H."/>
            <person name="Hubbard S.S."/>
            <person name="Banfield J.F."/>
        </authorList>
    </citation>
    <scope>NUCLEOTIDE SEQUENCE [LARGE SCALE GENOMIC DNA]</scope>
</reference>
<dbReference type="InterPro" id="IPR043128">
    <property type="entry name" value="Rev_trsase/Diguanyl_cyclase"/>
</dbReference>
<dbReference type="Pfam" id="PF00078">
    <property type="entry name" value="RVT_1"/>
    <property type="match status" value="1"/>
</dbReference>
<evidence type="ECO:0000259" key="1">
    <source>
        <dbReference type="PROSITE" id="PS50878"/>
    </source>
</evidence>
<dbReference type="InterPro" id="IPR051083">
    <property type="entry name" value="GrpII_Intron_Splice-Mob/Def"/>
</dbReference>
<evidence type="ECO:0000313" key="3">
    <source>
        <dbReference type="Proteomes" id="UP000177659"/>
    </source>
</evidence>
<dbReference type="InterPro" id="IPR000477">
    <property type="entry name" value="RT_dom"/>
</dbReference>
<protein>
    <recommendedName>
        <fullName evidence="1">Reverse transcriptase domain-containing protein</fullName>
    </recommendedName>
</protein>
<comment type="caution">
    <text evidence="2">The sequence shown here is derived from an EMBL/GenBank/DDBJ whole genome shotgun (WGS) entry which is preliminary data.</text>
</comment>
<evidence type="ECO:0000313" key="2">
    <source>
        <dbReference type="EMBL" id="OGG55176.1"/>
    </source>
</evidence>
<dbReference type="InterPro" id="IPR043502">
    <property type="entry name" value="DNA/RNA_pol_sf"/>
</dbReference>
<dbReference type="AlphaFoldDB" id="A0A1F6D170"/>